<feature type="domain" description="Acylphosphatase-like" evidence="3">
    <location>
        <begin position="36"/>
        <end position="123"/>
    </location>
</feature>
<comment type="similarity">
    <text evidence="2">Belongs to the acylphosphatase family.</text>
</comment>
<dbReference type="GO" id="GO:0019867">
    <property type="term" value="C:outer membrane"/>
    <property type="evidence" value="ECO:0007669"/>
    <property type="project" value="InterPro"/>
</dbReference>
<dbReference type="PANTHER" id="PTHR47268">
    <property type="entry name" value="ACYLPHOSPHATASE"/>
    <property type="match status" value="1"/>
</dbReference>
<evidence type="ECO:0000256" key="2">
    <source>
        <dbReference type="RuleBase" id="RU004168"/>
    </source>
</evidence>
<accession>Q64AA0</accession>
<reference evidence="4" key="1">
    <citation type="journal article" date="2004" name="Science">
        <title>Reverse methanogenesis: testing the hypothesis with environmental genomics.</title>
        <authorList>
            <person name="Hallam S.J."/>
            <person name="Putnam N."/>
            <person name="Preston C.M."/>
            <person name="Detter J.C."/>
            <person name="Rokhsar D."/>
            <person name="Richardson P.M."/>
            <person name="DeLong E.F."/>
        </authorList>
    </citation>
    <scope>NUCLEOTIDE SEQUENCE</scope>
</reference>
<sequence length="331" mass="36803">MLRKEDFAYAKRFKEKVFFILFYCNNTNVSEEEMKKANIIVKGEVQRVGYRDAVVKIARKLKIAGFVENLKHYDVRIIAEGEDANIDLFIERIEIRKFPMDVESIEVSFEAYEGEFEYFEIKRGDWHEELLERLDTAGTLLYKSVELGERSVALGEKTVGLSERSVALGEKTVGLSERSVALGEKTVGLSERSVGLSERSVALGERSVALGERSVALGERSVALGEESVGLSARSVALGEESVGLSARSVALGEESVGLSERSVALGERSVGIGEKMLEKQDKTIDAIDRSKAEIVTQISSLRDDLRSYMDYKFAKIEHEVEAIKAKIGMI</sequence>
<dbReference type="EMBL" id="AY714855">
    <property type="protein sequence ID" value="AAU83677.1"/>
    <property type="molecule type" value="Genomic_DNA"/>
</dbReference>
<comment type="catalytic activity">
    <reaction evidence="1">
        <text>an acyl phosphate + H2O = a carboxylate + phosphate + H(+)</text>
        <dbReference type="Rhea" id="RHEA:14965"/>
        <dbReference type="ChEBI" id="CHEBI:15377"/>
        <dbReference type="ChEBI" id="CHEBI:15378"/>
        <dbReference type="ChEBI" id="CHEBI:29067"/>
        <dbReference type="ChEBI" id="CHEBI:43474"/>
        <dbReference type="ChEBI" id="CHEBI:59918"/>
        <dbReference type="EC" id="3.6.1.7"/>
    </reaction>
</comment>
<dbReference type="InterPro" id="IPR008640">
    <property type="entry name" value="Adhesin_Head_dom"/>
</dbReference>
<dbReference type="Gene3D" id="2.150.10.10">
    <property type="entry name" value="Serralysin-like metalloprotease, C-terminal"/>
    <property type="match status" value="1"/>
</dbReference>
<dbReference type="EC" id="3.6.1.7" evidence="1"/>
<protein>
    <recommendedName>
        <fullName evidence="1">acylphosphatase</fullName>
        <ecNumber evidence="1">3.6.1.7</ecNumber>
    </recommendedName>
</protein>
<proteinExistence type="inferred from homology"/>
<dbReference type="Gene3D" id="3.30.70.100">
    <property type="match status" value="1"/>
</dbReference>
<dbReference type="InterPro" id="IPR001792">
    <property type="entry name" value="Acylphosphatase-like_dom"/>
</dbReference>
<feature type="active site" evidence="1">
    <location>
        <position position="51"/>
    </location>
</feature>
<dbReference type="SUPFAM" id="SSF54975">
    <property type="entry name" value="Acylphosphatase/BLUF domain-like"/>
    <property type="match status" value="1"/>
</dbReference>
<dbReference type="PROSITE" id="PS51160">
    <property type="entry name" value="ACYLPHOSPHATASE_3"/>
    <property type="match status" value="1"/>
</dbReference>
<reference evidence="4" key="2">
    <citation type="submission" date="2004-08" db="EMBL/GenBank/DDBJ databases">
        <authorList>
            <person name="Putnam N."/>
            <person name="Detter J.C."/>
            <person name="Richardson P.M."/>
            <person name="Rokhsar D."/>
        </authorList>
    </citation>
    <scope>NUCLEOTIDE SEQUENCE</scope>
</reference>
<dbReference type="PANTHER" id="PTHR47268:SF4">
    <property type="entry name" value="ACYLPHOSPHATASE"/>
    <property type="match status" value="1"/>
</dbReference>
<dbReference type="GO" id="GO:0003998">
    <property type="term" value="F:acylphosphatase activity"/>
    <property type="evidence" value="ECO:0007669"/>
    <property type="project" value="UniProtKB-EC"/>
</dbReference>
<dbReference type="CDD" id="cd12820">
    <property type="entry name" value="LbR_YadA-like"/>
    <property type="match status" value="1"/>
</dbReference>
<dbReference type="Pfam" id="PF05658">
    <property type="entry name" value="YadA_head"/>
    <property type="match status" value="1"/>
</dbReference>
<dbReference type="Pfam" id="PF00708">
    <property type="entry name" value="Acylphosphatase"/>
    <property type="match status" value="1"/>
</dbReference>
<dbReference type="InterPro" id="IPR036046">
    <property type="entry name" value="Acylphosphatase-like_dom_sf"/>
</dbReference>
<gene>
    <name evidence="4" type="ORF">GZ32E7_40</name>
</gene>
<organism evidence="4">
    <name type="scientific">Uncultured archaeon GZfos26G2</name>
    <dbReference type="NCBI Taxonomy" id="3386331"/>
    <lineage>
        <taxon>Archaea</taxon>
        <taxon>Methanobacteriati</taxon>
        <taxon>Methanobacteriota</taxon>
        <taxon>Stenosarchaea group</taxon>
        <taxon>Methanomicrobia</taxon>
        <taxon>Candidatus Methanophagales</taxon>
        <taxon>Candidatus Methanophagaceae</taxon>
        <taxon>Candidatus Methanophaga</taxon>
    </lineage>
</organism>
<dbReference type="AlphaFoldDB" id="Q64AA0"/>
<dbReference type="InterPro" id="IPR011049">
    <property type="entry name" value="Serralysin-like_metalloprot_C"/>
</dbReference>
<evidence type="ECO:0000256" key="1">
    <source>
        <dbReference type="PROSITE-ProRule" id="PRU00520"/>
    </source>
</evidence>
<keyword evidence="1" id="KW-0378">Hydrolase</keyword>
<evidence type="ECO:0000259" key="3">
    <source>
        <dbReference type="PROSITE" id="PS51160"/>
    </source>
</evidence>
<dbReference type="InterPro" id="IPR020456">
    <property type="entry name" value="Acylphosphatase"/>
</dbReference>
<dbReference type="SUPFAM" id="SSF101967">
    <property type="entry name" value="Adhesin YadA, collagen-binding domain"/>
    <property type="match status" value="1"/>
</dbReference>
<feature type="active site" evidence="1">
    <location>
        <position position="69"/>
    </location>
</feature>
<name>Q64AA0_UNCAG</name>
<evidence type="ECO:0000313" key="4">
    <source>
        <dbReference type="EMBL" id="AAU83677.1"/>
    </source>
</evidence>